<protein>
    <submittedName>
        <fullName evidence="4">T9SS type A sorting domain-containing protein</fullName>
    </submittedName>
</protein>
<evidence type="ECO:0000256" key="1">
    <source>
        <dbReference type="ARBA" id="ARBA00022729"/>
    </source>
</evidence>
<dbReference type="Pfam" id="PF18962">
    <property type="entry name" value="Por_Secre_tail"/>
    <property type="match status" value="1"/>
</dbReference>
<name>A0A4Q0XKV3_9FLAO</name>
<keyword evidence="5" id="KW-1185">Reference proteome</keyword>
<evidence type="ECO:0000313" key="4">
    <source>
        <dbReference type="EMBL" id="RXJ52664.1"/>
    </source>
</evidence>
<dbReference type="OrthoDB" id="9805017at2"/>
<dbReference type="InterPro" id="IPR026444">
    <property type="entry name" value="Secre_tail"/>
</dbReference>
<dbReference type="EMBL" id="SDDZ01000001">
    <property type="protein sequence ID" value="RXJ52664.1"/>
    <property type="molecule type" value="Genomic_DNA"/>
</dbReference>
<keyword evidence="1 2" id="KW-0732">Signal</keyword>
<accession>A0A4Q0XKV3</accession>
<dbReference type="Proteomes" id="UP000289792">
    <property type="component" value="Unassembled WGS sequence"/>
</dbReference>
<reference evidence="4 5" key="1">
    <citation type="submission" date="2019-01" db="EMBL/GenBank/DDBJ databases">
        <title>Genome sequence of the Antarctic species Gelidibacter gilvus ACAM 158(T).</title>
        <authorList>
            <person name="Bowman J.P."/>
        </authorList>
    </citation>
    <scope>NUCLEOTIDE SEQUENCE [LARGE SCALE GENOMIC DNA]</scope>
    <source>
        <strain evidence="4 5">IC158</strain>
    </source>
</reference>
<feature type="domain" description="Secretion system C-terminal sorting" evidence="3">
    <location>
        <begin position="921"/>
        <end position="993"/>
    </location>
</feature>
<feature type="chain" id="PRO_5020699069" evidence="2">
    <location>
        <begin position="21"/>
        <end position="995"/>
    </location>
</feature>
<sequence>MRQILLIFSLFCASYMTVNAQTNTWTGAGANANWNTVGNWSSGAVPTVANDVVIPTGKTVIINVAASVKSIVVQGTSTITISNNLSFTNASSFSANTTVNWNNSSLTGGGTLTNNGTVNLTTGSVRYISGATTIINNGLFTMPNGGYLRIYDKAVFNNASNGVFDIQSDAVIDNNGSGHNFNNQGLLKKSSGDGIAYIDCSLSNSGTIAVESGNINMRSLAKTFNGGTYNVTAGNFLSFNSQINVSGTLTGALNGSLYWAGNVSVANTAEFNFTGSTQVQWANSSLVGGGVLTNASKISLVTGSVRYISGGTRLNNTGLITMPDSGYLRLYDTSILNNQSTGIFDLQSDAVIDNNGSQAHNFNNQGLLKKSNGAAIAYIDCFLSNTGTITVESGNLNMRSLTKTFNGGTYNVTAGKFLSFNSQINVSGTLKGLLNGALYWAGNVSVADAATFNFTGTSQVQWANSSLLGRGVLTNMSKIGLVTGAVRYISDGTRLNNTGVISMPDQGYLRLYDTSVLNNQVGGVFDLQSDAVIDNNGSQAHNFNNQGLLKKSKGTAVAYIDCYLSNSGTITVESGNLNMRSLAKTFNGGTYNVTTGNFLSFNSQINVSGTLKGLLNGSLYWAGNVSVPTDATFSFTGTTQVQWANSSLIDGGTLTNASKISLVTGGVHYISGDTKLNNTGIITMPESGYLRFYDTSVLNNQVGGVFDLQSDAVIDNNGSRAHNFNNLGLLKKSGGTGTAHIDSYLSNSGTISADSGNLNLRSLAKTNTVDGIIKGIATITLPPPANFTNDGTFAPGGSPGTLTAVGTYKSSATSILDVELNGLVQGTEYDLLAITGTNVIFNGRVNVTLNFAPTVNAEFIVATTSGTISTCNLATTTSTEFDGRLYTFNVSCRNGKQVVLRLQSVVLGIDDFELAESSIKLYPNPVRNLLTIKNTNNLELESGQIIDFTGKVITTYDLKNMGITKEISLENYASGMYFLKINGANGAITKRIVKE</sequence>
<dbReference type="RefSeq" id="WP_129015798.1">
    <property type="nucleotide sequence ID" value="NZ_SDDZ01000001.1"/>
</dbReference>
<comment type="caution">
    <text evidence="4">The sequence shown here is derived from an EMBL/GenBank/DDBJ whole genome shotgun (WGS) entry which is preliminary data.</text>
</comment>
<evidence type="ECO:0000259" key="3">
    <source>
        <dbReference type="Pfam" id="PF18962"/>
    </source>
</evidence>
<evidence type="ECO:0000313" key="5">
    <source>
        <dbReference type="Proteomes" id="UP000289792"/>
    </source>
</evidence>
<dbReference type="NCBIfam" id="TIGR04183">
    <property type="entry name" value="Por_Secre_tail"/>
    <property type="match status" value="1"/>
</dbReference>
<evidence type="ECO:0000256" key="2">
    <source>
        <dbReference type="SAM" id="SignalP"/>
    </source>
</evidence>
<gene>
    <name evidence="4" type="ORF">ESZ48_02935</name>
</gene>
<organism evidence="4 5">
    <name type="scientific">Gelidibacter gilvus</name>
    <dbReference type="NCBI Taxonomy" id="59602"/>
    <lineage>
        <taxon>Bacteria</taxon>
        <taxon>Pseudomonadati</taxon>
        <taxon>Bacteroidota</taxon>
        <taxon>Flavobacteriia</taxon>
        <taxon>Flavobacteriales</taxon>
        <taxon>Flavobacteriaceae</taxon>
        <taxon>Gelidibacter</taxon>
    </lineage>
</organism>
<proteinExistence type="predicted"/>
<feature type="signal peptide" evidence="2">
    <location>
        <begin position="1"/>
        <end position="20"/>
    </location>
</feature>
<dbReference type="AlphaFoldDB" id="A0A4Q0XKV3"/>